<reference evidence="1" key="2">
    <citation type="submission" date="2017-06" db="EMBL/GenBank/DDBJ databases">
        <title>WGS assembly of Brachypodium distachyon.</title>
        <authorList>
            <consortium name="The International Brachypodium Initiative"/>
            <person name="Lucas S."/>
            <person name="Harmon-Smith M."/>
            <person name="Lail K."/>
            <person name="Tice H."/>
            <person name="Grimwood J."/>
            <person name="Bruce D."/>
            <person name="Barry K."/>
            <person name="Shu S."/>
            <person name="Lindquist E."/>
            <person name="Wang M."/>
            <person name="Pitluck S."/>
            <person name="Vogel J.P."/>
            <person name="Garvin D.F."/>
            <person name="Mockler T.C."/>
            <person name="Schmutz J."/>
            <person name="Rokhsar D."/>
            <person name="Bevan M.W."/>
        </authorList>
    </citation>
    <scope>NUCLEOTIDE SEQUENCE</scope>
    <source>
        <strain evidence="1">Bd21</strain>
    </source>
</reference>
<gene>
    <name evidence="1" type="ORF">BRADI_1g49713v3</name>
</gene>
<evidence type="ECO:0000313" key="2">
    <source>
        <dbReference type="EnsemblPlants" id="KQK19659"/>
    </source>
</evidence>
<name>A0A0Q3JPJ2_BRADI</name>
<dbReference type="AlphaFoldDB" id="A0A0Q3JPJ2"/>
<evidence type="ECO:0000313" key="1">
    <source>
        <dbReference type="EMBL" id="KQK19659.2"/>
    </source>
</evidence>
<reference evidence="2" key="3">
    <citation type="submission" date="2018-08" db="UniProtKB">
        <authorList>
            <consortium name="EnsemblPlants"/>
        </authorList>
    </citation>
    <scope>IDENTIFICATION</scope>
    <source>
        <strain evidence="2">cv. Bd21</strain>
    </source>
</reference>
<organism evidence="1">
    <name type="scientific">Brachypodium distachyon</name>
    <name type="common">Purple false brome</name>
    <name type="synonym">Trachynia distachya</name>
    <dbReference type="NCBI Taxonomy" id="15368"/>
    <lineage>
        <taxon>Eukaryota</taxon>
        <taxon>Viridiplantae</taxon>
        <taxon>Streptophyta</taxon>
        <taxon>Embryophyta</taxon>
        <taxon>Tracheophyta</taxon>
        <taxon>Spermatophyta</taxon>
        <taxon>Magnoliopsida</taxon>
        <taxon>Liliopsida</taxon>
        <taxon>Poales</taxon>
        <taxon>Poaceae</taxon>
        <taxon>BOP clade</taxon>
        <taxon>Pooideae</taxon>
        <taxon>Stipodae</taxon>
        <taxon>Brachypodieae</taxon>
        <taxon>Brachypodium</taxon>
    </lineage>
</organism>
<sequence>MIATTICSQNGHHLHSSCSPFTLLNYLTPMGLMENSYTFCFSLALSPQHENKRKNISQANYCREWESIKVTPYQTFLVFLEKKYCDLRDCDLFVRNKTPRARAVLGRSNIDHRKTGELILSFQLPANYMQC</sequence>
<dbReference type="Gramene" id="KQK19659">
    <property type="protein sequence ID" value="KQK19659"/>
    <property type="gene ID" value="BRADI_1g49713v3"/>
</dbReference>
<dbReference type="Proteomes" id="UP000008810">
    <property type="component" value="Chromosome 1"/>
</dbReference>
<keyword evidence="3" id="KW-1185">Reference proteome</keyword>
<dbReference type="EnsemblPlants" id="KQK19659">
    <property type="protein sequence ID" value="KQK19659"/>
    <property type="gene ID" value="BRADI_1g49713v3"/>
</dbReference>
<dbReference type="EMBL" id="CM000880">
    <property type="protein sequence ID" value="KQK19659.2"/>
    <property type="molecule type" value="Genomic_DNA"/>
</dbReference>
<evidence type="ECO:0000313" key="3">
    <source>
        <dbReference type="Proteomes" id="UP000008810"/>
    </source>
</evidence>
<accession>A0A0Q3JPJ2</accession>
<proteinExistence type="predicted"/>
<protein>
    <submittedName>
        <fullName evidence="1 2">Uncharacterized protein</fullName>
    </submittedName>
</protein>
<reference evidence="1 2" key="1">
    <citation type="journal article" date="2010" name="Nature">
        <title>Genome sequencing and analysis of the model grass Brachypodium distachyon.</title>
        <authorList>
            <consortium name="International Brachypodium Initiative"/>
        </authorList>
    </citation>
    <scope>NUCLEOTIDE SEQUENCE [LARGE SCALE GENOMIC DNA]</scope>
    <source>
        <strain evidence="1 2">Bd21</strain>
    </source>
</reference>
<dbReference type="InParanoid" id="A0A0Q3JPJ2"/>